<feature type="domain" description="J" evidence="2">
    <location>
        <begin position="66"/>
        <end position="122"/>
    </location>
</feature>
<feature type="region of interest" description="Disordered" evidence="1">
    <location>
        <begin position="122"/>
        <end position="150"/>
    </location>
</feature>
<dbReference type="InterPro" id="IPR036869">
    <property type="entry name" value="J_dom_sf"/>
</dbReference>
<dbReference type="Gene3D" id="1.10.287.110">
    <property type="entry name" value="DnaJ domain"/>
    <property type="match status" value="1"/>
</dbReference>
<evidence type="ECO:0000256" key="1">
    <source>
        <dbReference type="SAM" id="MobiDB-lite"/>
    </source>
</evidence>
<reference evidence="3" key="1">
    <citation type="journal article" date="2022" name="Front. Genet.">
        <title>Chromosome-Scale Assembly of the Dendrobium nobile Genome Provides Insights Into the Molecular Mechanism of the Biosynthesis of the Medicinal Active Ingredient of Dendrobium.</title>
        <authorList>
            <person name="Xu Q."/>
            <person name="Niu S.-C."/>
            <person name="Li K.-L."/>
            <person name="Zheng P.-J."/>
            <person name="Zhang X.-J."/>
            <person name="Jia Y."/>
            <person name="Liu Y."/>
            <person name="Niu Y.-X."/>
            <person name="Yu L.-H."/>
            <person name="Chen D.-F."/>
            <person name="Zhang G.-Q."/>
        </authorList>
    </citation>
    <scope>NUCLEOTIDE SEQUENCE</scope>
    <source>
        <tissue evidence="3">Leaf</tissue>
    </source>
</reference>
<dbReference type="EMBL" id="JAGYWB010000011">
    <property type="protein sequence ID" value="KAI0505011.1"/>
    <property type="molecule type" value="Genomic_DNA"/>
</dbReference>
<dbReference type="InterPro" id="IPR001623">
    <property type="entry name" value="DnaJ_domain"/>
</dbReference>
<feature type="compositionally biased region" description="Acidic residues" evidence="1">
    <location>
        <begin position="130"/>
        <end position="140"/>
    </location>
</feature>
<dbReference type="SUPFAM" id="SSF46565">
    <property type="entry name" value="Chaperone J-domain"/>
    <property type="match status" value="1"/>
</dbReference>
<dbReference type="CDD" id="cd06257">
    <property type="entry name" value="DnaJ"/>
    <property type="match status" value="1"/>
</dbReference>
<dbReference type="PANTHER" id="PTHR44137">
    <property type="entry name" value="BNAC03G44070D PROTEIN"/>
    <property type="match status" value="1"/>
</dbReference>
<comment type="caution">
    <text evidence="3">The sequence shown here is derived from an EMBL/GenBank/DDBJ whole genome shotgun (WGS) entry which is preliminary data.</text>
</comment>
<organism evidence="3 4">
    <name type="scientific">Dendrobium nobile</name>
    <name type="common">Orchid</name>
    <dbReference type="NCBI Taxonomy" id="94219"/>
    <lineage>
        <taxon>Eukaryota</taxon>
        <taxon>Viridiplantae</taxon>
        <taxon>Streptophyta</taxon>
        <taxon>Embryophyta</taxon>
        <taxon>Tracheophyta</taxon>
        <taxon>Spermatophyta</taxon>
        <taxon>Magnoliopsida</taxon>
        <taxon>Liliopsida</taxon>
        <taxon>Asparagales</taxon>
        <taxon>Orchidaceae</taxon>
        <taxon>Epidendroideae</taxon>
        <taxon>Malaxideae</taxon>
        <taxon>Dendrobiinae</taxon>
        <taxon>Dendrobium</taxon>
    </lineage>
</organism>
<sequence>MDTNLIEAKKALEKAEAKFKAGDALGAIQLALKAKRLFPNLHGLAAHLESYRIHSAFDPKSPNRTDWYAILNVKRSLGLETIRKRFKELRALTHPDKNSSSAAEGAFKLVYRAWETIYKELGNSSNGNNNEEEEEEEEEPTSSAAPEKTKCPDCCRQCVYIDSLRTVFECKHCKLIAMRSGREEILMVIRDGFARIDVNGELNTNINVHGGDTTVNGVKGVHIYGGESILITRCKGVELKGGNSIHMSNCTQININGSGNISYE</sequence>
<dbReference type="Proteomes" id="UP000829196">
    <property type="component" value="Unassembled WGS sequence"/>
</dbReference>
<evidence type="ECO:0000259" key="2">
    <source>
        <dbReference type="PROSITE" id="PS50076"/>
    </source>
</evidence>
<accession>A0A8T3B7G4</accession>
<dbReference type="PANTHER" id="PTHR44137:SF16">
    <property type="entry name" value="OS03G0837400 PROTEIN"/>
    <property type="match status" value="1"/>
</dbReference>
<evidence type="ECO:0000313" key="4">
    <source>
        <dbReference type="Proteomes" id="UP000829196"/>
    </source>
</evidence>
<dbReference type="AlphaFoldDB" id="A0A8T3B7G4"/>
<gene>
    <name evidence="3" type="ORF">KFK09_015968</name>
</gene>
<dbReference type="SMART" id="SM00271">
    <property type="entry name" value="DnaJ"/>
    <property type="match status" value="1"/>
</dbReference>
<dbReference type="SMR" id="A0A8T3B7G4"/>
<dbReference type="GO" id="GO:0005783">
    <property type="term" value="C:endoplasmic reticulum"/>
    <property type="evidence" value="ECO:0007669"/>
    <property type="project" value="UniProtKB-ARBA"/>
</dbReference>
<proteinExistence type="predicted"/>
<protein>
    <recommendedName>
        <fullName evidence="2">J domain-containing protein</fullName>
    </recommendedName>
</protein>
<name>A0A8T3B7G4_DENNO</name>
<keyword evidence="4" id="KW-1185">Reference proteome</keyword>
<dbReference type="OrthoDB" id="10250354at2759"/>
<dbReference type="PROSITE" id="PS50076">
    <property type="entry name" value="DNAJ_2"/>
    <property type="match status" value="1"/>
</dbReference>
<evidence type="ECO:0000313" key="3">
    <source>
        <dbReference type="EMBL" id="KAI0505011.1"/>
    </source>
</evidence>
<dbReference type="Pfam" id="PF00226">
    <property type="entry name" value="DnaJ"/>
    <property type="match status" value="1"/>
</dbReference>